<dbReference type="eggNOG" id="COG1086">
    <property type="taxonomic scope" value="Bacteria"/>
</dbReference>
<dbReference type="InterPro" id="IPR003869">
    <property type="entry name" value="Polysac_CapD-like"/>
</dbReference>
<dbReference type="STRING" id="56804.BAE46_05865"/>
<keyword evidence="2" id="KW-1133">Transmembrane helix</keyword>
<evidence type="ECO:0000313" key="5">
    <source>
        <dbReference type="Proteomes" id="UP000053586"/>
    </source>
</evidence>
<proteinExistence type="inferred from homology"/>
<feature type="transmembrane region" description="Helical" evidence="2">
    <location>
        <begin position="35"/>
        <end position="55"/>
    </location>
</feature>
<dbReference type="InterPro" id="IPR036291">
    <property type="entry name" value="NAD(P)-bd_dom_sf"/>
</dbReference>
<dbReference type="EMBL" id="BAET01000013">
    <property type="protein sequence ID" value="GAB55524.1"/>
    <property type="molecule type" value="Genomic_DNA"/>
</dbReference>
<protein>
    <submittedName>
        <fullName evidence="4">Probable polysaccharide biosynthesis protein epsC</fullName>
    </submittedName>
</protein>
<dbReference type="SUPFAM" id="SSF53335">
    <property type="entry name" value="S-adenosyl-L-methionine-dependent methyltransferases"/>
    <property type="match status" value="1"/>
</dbReference>
<dbReference type="Proteomes" id="UP000053586">
    <property type="component" value="Unassembled WGS sequence"/>
</dbReference>
<feature type="domain" description="Polysaccharide biosynthesis protein CapD-like" evidence="3">
    <location>
        <begin position="301"/>
        <end position="596"/>
    </location>
</feature>
<dbReference type="PANTHER" id="PTHR43318">
    <property type="entry name" value="UDP-N-ACETYLGLUCOSAMINE 4,6-DEHYDRATASE"/>
    <property type="match status" value="1"/>
</dbReference>
<dbReference type="AlphaFoldDB" id="H5TB47"/>
<keyword evidence="5" id="KW-1185">Reference proteome</keyword>
<keyword evidence="2" id="KW-0472">Membrane</keyword>
<name>H5TB47_9ALTE</name>
<evidence type="ECO:0000259" key="3">
    <source>
        <dbReference type="Pfam" id="PF02719"/>
    </source>
</evidence>
<gene>
    <name evidence="4" type="primary">epsC</name>
    <name evidence="4" type="ORF">GPUN_1400</name>
</gene>
<dbReference type="Gene3D" id="3.40.50.720">
    <property type="entry name" value="NAD(P)-binding Rossmann-like Domain"/>
    <property type="match status" value="2"/>
</dbReference>
<accession>H5TB47</accession>
<dbReference type="InterPro" id="IPR051203">
    <property type="entry name" value="Polysaccharide_Synthase-Rel"/>
</dbReference>
<feature type="transmembrane region" description="Helical" evidence="2">
    <location>
        <begin position="67"/>
        <end position="88"/>
    </location>
</feature>
<dbReference type="OrthoDB" id="9803111at2"/>
<organism evidence="4 5">
    <name type="scientific">Glaciecola punicea ACAM 611</name>
    <dbReference type="NCBI Taxonomy" id="1121923"/>
    <lineage>
        <taxon>Bacteria</taxon>
        <taxon>Pseudomonadati</taxon>
        <taxon>Pseudomonadota</taxon>
        <taxon>Gammaproteobacteria</taxon>
        <taxon>Alteromonadales</taxon>
        <taxon>Alteromonadaceae</taxon>
        <taxon>Glaciecola</taxon>
    </lineage>
</organism>
<dbReference type="PANTHER" id="PTHR43318:SF1">
    <property type="entry name" value="POLYSACCHARIDE BIOSYNTHESIS PROTEIN EPSC-RELATED"/>
    <property type="match status" value="1"/>
</dbReference>
<dbReference type="InterPro" id="IPR029063">
    <property type="entry name" value="SAM-dependent_MTases_sf"/>
</dbReference>
<dbReference type="CDD" id="cd05237">
    <property type="entry name" value="UDP_invert_4-6DH_SDR_e"/>
    <property type="match status" value="1"/>
</dbReference>
<feature type="transmembrane region" description="Helical" evidence="2">
    <location>
        <begin position="100"/>
        <end position="126"/>
    </location>
</feature>
<keyword evidence="2" id="KW-0812">Transmembrane</keyword>
<comment type="caution">
    <text evidence="4">The sequence shown here is derived from an EMBL/GenBank/DDBJ whole genome shotgun (WGS) entry which is preliminary data.</text>
</comment>
<reference evidence="4 5" key="2">
    <citation type="journal article" date="2017" name="Antonie Van Leeuwenhoek">
        <title>Rhizobium rhizosphaerae sp. nov., a novel species isolated from rice rhizosphere.</title>
        <authorList>
            <person name="Zhao J.J."/>
            <person name="Zhang J."/>
            <person name="Zhang R.J."/>
            <person name="Zhang C.W."/>
            <person name="Yin H.Q."/>
            <person name="Zhang X.X."/>
        </authorList>
    </citation>
    <scope>NUCLEOTIDE SEQUENCE [LARGE SCALE GENOMIC DNA]</scope>
    <source>
        <strain evidence="4 5">ACAM 611</strain>
    </source>
</reference>
<dbReference type="Pfam" id="PF02719">
    <property type="entry name" value="Polysacc_synt_2"/>
    <property type="match status" value="1"/>
</dbReference>
<evidence type="ECO:0000256" key="1">
    <source>
        <dbReference type="ARBA" id="ARBA00007430"/>
    </source>
</evidence>
<reference evidence="4 5" key="1">
    <citation type="journal article" date="2012" name="J. Bacteriol.">
        <title>Genome sequence of proteorhodopsin-containing sea ice bacterium Glaciecola punicea ACAM 611T.</title>
        <authorList>
            <person name="Qin Q.-L."/>
            <person name="Xie B.-B."/>
            <person name="Shu Y.-L."/>
            <person name="Rong J.-C."/>
            <person name="Zhao D.-L."/>
            <person name="Zhang X.-Y."/>
            <person name="Chen X.-L."/>
            <person name="Zhou B.-C."/>
            <person name="Zhanga Y.-Z."/>
        </authorList>
    </citation>
    <scope>NUCLEOTIDE SEQUENCE [LARGE SCALE GENOMIC DNA]</scope>
    <source>
        <strain evidence="4 5">ACAM 611</strain>
    </source>
</reference>
<dbReference type="Pfam" id="PF13727">
    <property type="entry name" value="CoA_binding_3"/>
    <property type="match status" value="1"/>
</dbReference>
<dbReference type="RefSeq" id="WP_006004697.1">
    <property type="nucleotide sequence ID" value="NZ_BAET01000013.1"/>
</dbReference>
<dbReference type="SUPFAM" id="SSF51735">
    <property type="entry name" value="NAD(P)-binding Rossmann-fold domains"/>
    <property type="match status" value="1"/>
</dbReference>
<comment type="similarity">
    <text evidence="1">Belongs to the polysaccharide synthase family.</text>
</comment>
<evidence type="ECO:0000313" key="4">
    <source>
        <dbReference type="EMBL" id="GAB55524.1"/>
    </source>
</evidence>
<evidence type="ECO:0000256" key="2">
    <source>
        <dbReference type="SAM" id="Phobius"/>
    </source>
</evidence>
<sequence length="667" mass="73649">MIKKFKNKRANNSESNLSTKVFIKILNSSRNAKRLIALSVDAVFVFLSFWTALFIRLDSTLPLVNVQYWLILLVVLPISILIFIRFGLYRAVLRYMSSKAVWAIVAGTLLSTSALVLVAFFSTIAIPRTMPLIYAALILLSVGGARLVVRALIAQFAGTNKKPVVVYGAGSAGRQLANGLTAGPEYFVSAFIDDDITKQKSIIQGIPVVDISSLRSLIADGKVHKILLALPSASRSRRNQIISQLEHMSVKVQTIPGIKDVVEGTANGDEIVDVEIEDLLGREPVNPIPQLMAQHITGKSVMVSGAGGSIGSELCRQILKYKPVKLVLFEQSEFGLYEIEKELSEYILKNGLQTKLSPIMGSVQRINRVENVMKSFNVHTIYHAAAYKHVPLVEQNVVEGVRNNVFGTYYTARAAINANVETFVLISTDKAVRPTNTMGASKRMAELVLQALDKSKINTCTRFCMVRFGNVLGSSGSVVPLFRRQIREGGPITLTHENITRYFMTIPEAAQLVIQAGAMGKGGDVFVLNMGDSVRIKDLAEKMVRLSGLDIKDENNPDGDIEIKCTGLRPGEKLYEELLIGDNVLETFHERILMANEAMLTWEDLSVILDNLDKACHNFDHEVIRQILLDAPTGFNPTDGICDLVWSQRKPEKDAQLANKPKLNIIK</sequence>